<dbReference type="SMART" id="SM00833">
    <property type="entry name" value="CobW_C"/>
    <property type="match status" value="1"/>
</dbReference>
<protein>
    <submittedName>
        <fullName evidence="3">GTP-binding protein</fullName>
    </submittedName>
</protein>
<name>A0A4P6EJZ4_9MICO</name>
<dbReference type="AlphaFoldDB" id="A0A4P6EJZ4"/>
<organism evidence="3 4">
    <name type="scientific">Xylanimonas allomyrinae</name>
    <dbReference type="NCBI Taxonomy" id="2509459"/>
    <lineage>
        <taxon>Bacteria</taxon>
        <taxon>Bacillati</taxon>
        <taxon>Actinomycetota</taxon>
        <taxon>Actinomycetes</taxon>
        <taxon>Micrococcales</taxon>
        <taxon>Promicromonosporaceae</taxon>
        <taxon>Xylanimonas</taxon>
    </lineage>
</organism>
<feature type="region of interest" description="Disordered" evidence="1">
    <location>
        <begin position="1"/>
        <end position="25"/>
    </location>
</feature>
<evidence type="ECO:0000259" key="2">
    <source>
        <dbReference type="SMART" id="SM00833"/>
    </source>
</evidence>
<dbReference type="PANTHER" id="PTHR43603">
    <property type="entry name" value="COBW DOMAIN-CONTAINING PROTEIN DDB_G0274527"/>
    <property type="match status" value="1"/>
</dbReference>
<reference evidence="3 4" key="1">
    <citation type="submission" date="2019-01" db="EMBL/GenBank/DDBJ databases">
        <title>Genome sequencing of strain 2JSPR-7.</title>
        <authorList>
            <person name="Heo J."/>
            <person name="Kim S.-J."/>
            <person name="Kim J.-S."/>
            <person name="Hong S.-B."/>
            <person name="Kwon S.-W."/>
        </authorList>
    </citation>
    <scope>NUCLEOTIDE SEQUENCE [LARGE SCALE GENOMIC DNA]</scope>
    <source>
        <strain evidence="3 4">2JSPR-7</strain>
    </source>
</reference>
<dbReference type="Pfam" id="PF07683">
    <property type="entry name" value="CobW_C"/>
    <property type="match status" value="1"/>
</dbReference>
<proteinExistence type="predicted"/>
<dbReference type="Proteomes" id="UP000291758">
    <property type="component" value="Chromosome"/>
</dbReference>
<gene>
    <name evidence="3" type="ORF">ET495_03075</name>
</gene>
<feature type="domain" description="CobW C-terminal" evidence="2">
    <location>
        <begin position="298"/>
        <end position="394"/>
    </location>
</feature>
<evidence type="ECO:0000313" key="3">
    <source>
        <dbReference type="EMBL" id="QAY62406.1"/>
    </source>
</evidence>
<keyword evidence="4" id="KW-1185">Reference proteome</keyword>
<sequence length="428" mass="44974">MVPSTWQRADTVPPSSHERVVENASQPAIVKHNREPFSTRRLRAPRSPAPGTPEKLRLSVLAAIDPVLRDAAVTGIVLGSPGTVAVRHDLLVDDGALRRVVVDASGVVEDALLPLEHACLSCCVREDAIPTLTRLADDGRWTDAVLALPATAEPIAVVRALEIATEPGGPLARYRLATTAAVADVDTLEEDLLGDQLCGDRGLELADDDERSVGEALAAQLEQADLVVTTGTSPTGLGLVDRLRGEGTTRTDGLHHLDAADLAALRHDPVAAERRANPLRARGADAIGGAHGPGGDRSWTLVLDSSQAFDPERLLAQVEALGTGRIRSRGVFHVANRPDSACLWDSAGGQTCIAGLGPWGEAMTGSGPRTRICVVGAGDDADAQVLRQRISDAFRTALATPGEAADGGLRWLGRDDVLAPWLGERTAV</sequence>
<dbReference type="KEGG" id="xyl:ET495_03075"/>
<dbReference type="InterPro" id="IPR027417">
    <property type="entry name" value="P-loop_NTPase"/>
</dbReference>
<dbReference type="SUPFAM" id="SSF90002">
    <property type="entry name" value="Hypothetical protein YjiA, C-terminal domain"/>
    <property type="match status" value="1"/>
</dbReference>
<dbReference type="InterPro" id="IPR051927">
    <property type="entry name" value="Zn_Chap_cDPG_Synth"/>
</dbReference>
<dbReference type="OrthoDB" id="9808822at2"/>
<dbReference type="EMBL" id="CP035495">
    <property type="protein sequence ID" value="QAY62406.1"/>
    <property type="molecule type" value="Genomic_DNA"/>
</dbReference>
<dbReference type="Gene3D" id="3.40.50.300">
    <property type="entry name" value="P-loop containing nucleotide triphosphate hydrolases"/>
    <property type="match status" value="1"/>
</dbReference>
<accession>A0A4P6EJZ4</accession>
<evidence type="ECO:0000256" key="1">
    <source>
        <dbReference type="SAM" id="MobiDB-lite"/>
    </source>
</evidence>
<evidence type="ECO:0000313" key="4">
    <source>
        <dbReference type="Proteomes" id="UP000291758"/>
    </source>
</evidence>
<dbReference type="InterPro" id="IPR011629">
    <property type="entry name" value="CobW-like_C"/>
</dbReference>
<dbReference type="PANTHER" id="PTHR43603:SF1">
    <property type="entry name" value="ZINC-REGULATED GTPASE METALLOPROTEIN ACTIVATOR 1"/>
    <property type="match status" value="1"/>
</dbReference>